<dbReference type="SUPFAM" id="SSF144091">
    <property type="entry name" value="Rhomboid-like"/>
    <property type="match status" value="1"/>
</dbReference>
<keyword evidence="2 5" id="KW-0812">Transmembrane</keyword>
<dbReference type="Gene3D" id="1.20.1540.10">
    <property type="entry name" value="Rhomboid-like"/>
    <property type="match status" value="1"/>
</dbReference>
<keyword evidence="4 5" id="KW-0472">Membrane</keyword>
<dbReference type="EMBL" id="CP046234">
    <property type="protein sequence ID" value="WFD46827.1"/>
    <property type="molecule type" value="Genomic_DNA"/>
</dbReference>
<sequence length="263" mass="28611">MAAGFAHAPSTKAAILGLAFTSLVVSFAGVKPYIQFRIVPHVSTYNQYWQLATYPLAYTNSSELFAGSLLTYYAARPVERRFGARKFAFFLALIYTLHLALSLLWALLAIAAVALLPARVQGWSIVADFGAGYLPGGPFGLLAALTHQYYTHVPPMWSIQISDVEFTDRVLVGMLAGLLAISQPPMSLVAMGLGVLASVLYSAHIGSFTLSAYKMPDHIASPASRFLEPWLGTTRLPFRPPRATYRTLRPRDPSTWPAGASTT</sequence>
<feature type="transmembrane region" description="Helical" evidence="5">
    <location>
        <begin position="122"/>
        <end position="145"/>
    </location>
</feature>
<evidence type="ECO:0008006" key="8">
    <source>
        <dbReference type="Google" id="ProtNLM"/>
    </source>
</evidence>
<evidence type="ECO:0000313" key="6">
    <source>
        <dbReference type="EMBL" id="WFD46827.1"/>
    </source>
</evidence>
<comment type="subcellular location">
    <subcellularLocation>
        <location evidence="1">Membrane</location>
        <topology evidence="1">Multi-pass membrane protein</topology>
    </subcellularLocation>
</comment>
<keyword evidence="7" id="KW-1185">Reference proteome</keyword>
<dbReference type="PANTHER" id="PTHR43066:SF21">
    <property type="entry name" value="UBIQUITIN-ASSOCIATED DOMAIN-CONTAINING PROTEIN 2"/>
    <property type="match status" value="1"/>
</dbReference>
<proteinExistence type="predicted"/>
<dbReference type="InterPro" id="IPR035952">
    <property type="entry name" value="Rhomboid-like_sf"/>
</dbReference>
<evidence type="ECO:0000256" key="4">
    <source>
        <dbReference type="ARBA" id="ARBA00023136"/>
    </source>
</evidence>
<name>A0ABY8EMP1_MALFU</name>
<reference evidence="6 7" key="1">
    <citation type="journal article" date="2020" name="Elife">
        <title>Loss of centromere function drives karyotype evolution in closely related Malassezia species.</title>
        <authorList>
            <person name="Sankaranarayanan S.R."/>
            <person name="Ianiri G."/>
            <person name="Coelho M.A."/>
            <person name="Reza M.H."/>
            <person name="Thimmappa B.C."/>
            <person name="Ganguly P."/>
            <person name="Vadnala R.N."/>
            <person name="Sun S."/>
            <person name="Siddharthan R."/>
            <person name="Tellgren-Roth C."/>
            <person name="Dawson T.L."/>
            <person name="Heitman J."/>
            <person name="Sanyal K."/>
        </authorList>
    </citation>
    <scope>NUCLEOTIDE SEQUENCE [LARGE SCALE GENOMIC DNA]</scope>
    <source>
        <strain evidence="6">CBS14141</strain>
    </source>
</reference>
<evidence type="ECO:0000313" key="7">
    <source>
        <dbReference type="Proteomes" id="UP000818624"/>
    </source>
</evidence>
<evidence type="ECO:0000256" key="2">
    <source>
        <dbReference type="ARBA" id="ARBA00022692"/>
    </source>
</evidence>
<gene>
    <name evidence="6" type="ORF">GLX27_001469</name>
</gene>
<feature type="transmembrane region" description="Helical" evidence="5">
    <location>
        <begin position="87"/>
        <end position="116"/>
    </location>
</feature>
<evidence type="ECO:0000256" key="1">
    <source>
        <dbReference type="ARBA" id="ARBA00004141"/>
    </source>
</evidence>
<protein>
    <recommendedName>
        <fullName evidence="8">Peptidase S54 rhomboid domain-containing protein</fullName>
    </recommendedName>
</protein>
<feature type="transmembrane region" description="Helical" evidence="5">
    <location>
        <begin position="188"/>
        <end position="210"/>
    </location>
</feature>
<keyword evidence="3 5" id="KW-1133">Transmembrane helix</keyword>
<evidence type="ECO:0000256" key="5">
    <source>
        <dbReference type="SAM" id="Phobius"/>
    </source>
</evidence>
<dbReference type="PANTHER" id="PTHR43066">
    <property type="entry name" value="RHOMBOID-RELATED PROTEIN"/>
    <property type="match status" value="1"/>
</dbReference>
<organism evidence="6 7">
    <name type="scientific">Malassezia furfur</name>
    <name type="common">Pityriasis versicolor infection agent</name>
    <name type="synonym">Pityrosporum furfur</name>
    <dbReference type="NCBI Taxonomy" id="55194"/>
    <lineage>
        <taxon>Eukaryota</taxon>
        <taxon>Fungi</taxon>
        <taxon>Dikarya</taxon>
        <taxon>Basidiomycota</taxon>
        <taxon>Ustilaginomycotina</taxon>
        <taxon>Malasseziomycetes</taxon>
        <taxon>Malasseziales</taxon>
        <taxon>Malasseziaceae</taxon>
        <taxon>Malassezia</taxon>
    </lineage>
</organism>
<accession>A0ABY8EMP1</accession>
<evidence type="ECO:0000256" key="3">
    <source>
        <dbReference type="ARBA" id="ARBA00022989"/>
    </source>
</evidence>
<dbReference type="Proteomes" id="UP000818624">
    <property type="component" value="Chromosome 1"/>
</dbReference>